<comment type="caution">
    <text evidence="1">The sequence shown here is derived from an EMBL/GenBank/DDBJ whole genome shotgun (WGS) entry which is preliminary data.</text>
</comment>
<name>A0ACB8GL73_PSICU</name>
<proteinExistence type="predicted"/>
<evidence type="ECO:0000313" key="1">
    <source>
        <dbReference type="EMBL" id="KAH9476500.1"/>
    </source>
</evidence>
<reference evidence="1" key="1">
    <citation type="submission" date="2021-10" db="EMBL/GenBank/DDBJ databases">
        <title>Psilocybe cubensis genome.</title>
        <authorList>
            <person name="Mckernan K.J."/>
            <person name="Crawford S."/>
            <person name="Trippe A."/>
            <person name="Kane L.T."/>
            <person name="Mclaughlin S."/>
        </authorList>
    </citation>
    <scope>NUCLEOTIDE SEQUENCE</scope>
    <source>
        <strain evidence="1">MGC-MH-2018</strain>
    </source>
</reference>
<dbReference type="EMBL" id="JAFIQS020000010">
    <property type="protein sequence ID" value="KAH9476500.1"/>
    <property type="molecule type" value="Genomic_DNA"/>
</dbReference>
<keyword evidence="2" id="KW-1185">Reference proteome</keyword>
<sequence length="1241" mass="137293">MSNTNDYHAESNAKHNNNGPQTEKSENDTSVSTPGDVDPATTQAPELVMLGRLMQMMSHSNTLNTTSTASSDTAAENAGSQPPETTPETALSELLKIFDDLMHVQSKIPQLANREIPTATIPSDFRKVERPTAEGPLYNSLEYTKEGVGDLLGMVKDAFLMMDKMAGHDSTSSTSSPETSSAGRLAKSFILSDTENGGTQSEQPPLHRDLAAVELNAVTRLYQTNERMIYANLKELVDFFITVPEDDDNYPMIESSIGITLLHLYEVNWENDVLEFGCEWTARALQKLSQLPEVRQVRLAPILVRCWAYGQRLLVQTLGNIERLEASLALLKNSWGICNDFPEIPSRVMEFLRTELGFCLADHYRCTGNLDSLNECIVHLLALTEDKPTPTAATVVLGLAYYDRFMHSGALDDLDRALARGIMCSQIVVPPATEHQDYAADKAAGHRLYALALSERFKMTMDIDDLNKAVKHGIKALGLLHPSHPLRVPYTVDLATILYSRHLAVENGTVDLRTALESVQTAITAADNDIGRHSRIPAESTIGFLTAVSSEVNRDLSGVDAGISIIQKSRKNFSGPLHLESRLSKALLCRFRLGKNVEDFETALHHAQLAFDKAPEDSPYRHQCGLELGQLLIQHYLSGRSETCDDAIAHFVSVALSSTWPSLRLNAAIEWANAVELSEASEGAEDALVLALEILPTLAPLTNRIPAHYRVLSSQKASIPNRAAIYALNSSDIVSAVSRLEQGRNIMWTQTLQLKAGHMLPGGDERQREFKLLSENLMRTRHGSTMPETVEELDDFMKHVPDNPFGSLPDESVRESFQDIAKRLMNLGKTFLAGRRSVISEDFNSEFMSTSMDASLHSAANRWSTLHSELQGTSHVLGLSETYEDDLNRIIANGCIVILSPYSLRCDAIVIHSRGEGLVFHHLPLPELSGDEIQAWAETLRSATHEFERGKLSSEDFENEYLKPILRGLWTGMALPLLDYLKRTGEQKRVWWYPTGASMFLPLHAASPCEKGQLGLLDLVVSSYIPSIQSLIRAAKSPSSPVKALAVGLPNTPGYAPLKFVEKEIKALKKHFYYVPDQLTTLIGEEADIYPVISKLPDHSCIHLSCHAYQDEEYPFNSSFFLNNGKLKLSKLMELDLSRVQFAFLSACLTSAGDASVPDECIHLAAGMQFSGVQSVIGTMWSVMDRAAAAASTKVYSHFFRNGMENANMREGAEALHEALIDMQKRNYPLTYIVPFIHLGL</sequence>
<protein>
    <submittedName>
        <fullName evidence="1">Uncharacterized protein</fullName>
    </submittedName>
</protein>
<dbReference type="Proteomes" id="UP000664032">
    <property type="component" value="Unassembled WGS sequence"/>
</dbReference>
<organism evidence="1 2">
    <name type="scientific">Psilocybe cubensis</name>
    <name type="common">Psychedelic mushroom</name>
    <name type="synonym">Stropharia cubensis</name>
    <dbReference type="NCBI Taxonomy" id="181762"/>
    <lineage>
        <taxon>Eukaryota</taxon>
        <taxon>Fungi</taxon>
        <taxon>Dikarya</taxon>
        <taxon>Basidiomycota</taxon>
        <taxon>Agaricomycotina</taxon>
        <taxon>Agaricomycetes</taxon>
        <taxon>Agaricomycetidae</taxon>
        <taxon>Agaricales</taxon>
        <taxon>Agaricineae</taxon>
        <taxon>Strophariaceae</taxon>
        <taxon>Psilocybe</taxon>
    </lineage>
</organism>
<evidence type="ECO:0000313" key="2">
    <source>
        <dbReference type="Proteomes" id="UP000664032"/>
    </source>
</evidence>
<gene>
    <name evidence="1" type="ORF">JR316_0010412</name>
</gene>
<accession>A0ACB8GL73</accession>